<dbReference type="PANTHER" id="PTHR31225:SF0">
    <property type="entry name" value="S-(+)-LINALOOL SYNTHASE, CHLOROPLASTIC"/>
    <property type="match status" value="1"/>
</dbReference>
<evidence type="ECO:0000256" key="2">
    <source>
        <dbReference type="ARBA" id="ARBA00022842"/>
    </source>
</evidence>
<dbReference type="GO" id="GO:0016114">
    <property type="term" value="P:terpenoid biosynthetic process"/>
    <property type="evidence" value="ECO:0007669"/>
    <property type="project" value="InterPro"/>
</dbReference>
<dbReference type="AlphaFoldDB" id="A0A7C8YHD3"/>
<dbReference type="EMBL" id="GISG01018485">
    <property type="protein sequence ID" value="MBA4617990.1"/>
    <property type="molecule type" value="Transcribed_RNA"/>
</dbReference>
<evidence type="ECO:0000256" key="3">
    <source>
        <dbReference type="ARBA" id="ARBA00023239"/>
    </source>
</evidence>
<reference evidence="6" key="1">
    <citation type="journal article" date="2013" name="J. Plant Res.">
        <title>Effect of fungi and light on seed germination of three Opuntia species from semiarid lands of central Mexico.</title>
        <authorList>
            <person name="Delgado-Sanchez P."/>
            <person name="Jimenez-Bremont J.F."/>
            <person name="Guerrero-Gonzalez Mde L."/>
            <person name="Flores J."/>
        </authorList>
    </citation>
    <scope>NUCLEOTIDE SEQUENCE</scope>
    <source>
        <tissue evidence="6">Cladode</tissue>
    </source>
</reference>
<sequence length="182" mass="20651">MAASTTLLAKICPPKSAIFRKDLLTGSNKLVNVQSRPAVASRSALTTTEKQVNDVLYSTPLKKTSFDDHVAYTQKRELQHTVKKIKDILARKSREADEVEELIMVDMIQRLGLEHYFCKDIQAILERHYLKCCALEEGGGDDLHKVALRFRLLRQEGYNVSAGEFILHYNKSDLSQHVKPLP</sequence>
<dbReference type="InterPro" id="IPR036965">
    <property type="entry name" value="Terpene_synth_N_sf"/>
</dbReference>
<protein>
    <recommendedName>
        <fullName evidence="5">Terpene synthase N-terminal domain-containing protein</fullName>
    </recommendedName>
</protein>
<feature type="domain" description="Terpene synthase N-terminal" evidence="5">
    <location>
        <begin position="69"/>
        <end position="165"/>
    </location>
</feature>
<dbReference type="InterPro" id="IPR008930">
    <property type="entry name" value="Terpenoid_cyclase/PrenylTrfase"/>
</dbReference>
<dbReference type="PANTHER" id="PTHR31225">
    <property type="entry name" value="OS04G0344100 PROTEIN-RELATED"/>
    <property type="match status" value="1"/>
</dbReference>
<evidence type="ECO:0000256" key="1">
    <source>
        <dbReference type="ARBA" id="ARBA00001946"/>
    </source>
</evidence>
<dbReference type="InterPro" id="IPR001906">
    <property type="entry name" value="Terpene_synth_N"/>
</dbReference>
<name>A0A7C8YHD3_OPUST</name>
<dbReference type="Gene3D" id="1.50.10.130">
    <property type="entry name" value="Terpene synthase, N-terminal domain"/>
    <property type="match status" value="1"/>
</dbReference>
<dbReference type="SUPFAM" id="SSF48239">
    <property type="entry name" value="Terpenoid cyclases/Protein prenyltransferases"/>
    <property type="match status" value="1"/>
</dbReference>
<keyword evidence="2" id="KW-0460">Magnesium</keyword>
<proteinExistence type="predicted"/>
<keyword evidence="4" id="KW-0175">Coiled coil</keyword>
<reference evidence="6" key="2">
    <citation type="submission" date="2020-07" db="EMBL/GenBank/DDBJ databases">
        <authorList>
            <person name="Vera ALvarez R."/>
            <person name="Arias-Moreno D.M."/>
            <person name="Jimenez-Jacinto V."/>
            <person name="Jimenez-Bremont J.F."/>
            <person name="Swaminathan K."/>
            <person name="Moose S.P."/>
            <person name="Guerrero-Gonzalez M.L."/>
            <person name="Marino-Ramirez L."/>
            <person name="Landsman D."/>
            <person name="Rodriguez-Kessler M."/>
            <person name="Delgado-Sanchez P."/>
        </authorList>
    </citation>
    <scope>NUCLEOTIDE SEQUENCE</scope>
    <source>
        <tissue evidence="6">Cladode</tissue>
    </source>
</reference>
<organism evidence="6">
    <name type="scientific">Opuntia streptacantha</name>
    <name type="common">Prickly pear cactus</name>
    <name type="synonym">Opuntia cardona</name>
    <dbReference type="NCBI Taxonomy" id="393608"/>
    <lineage>
        <taxon>Eukaryota</taxon>
        <taxon>Viridiplantae</taxon>
        <taxon>Streptophyta</taxon>
        <taxon>Embryophyta</taxon>
        <taxon>Tracheophyta</taxon>
        <taxon>Spermatophyta</taxon>
        <taxon>Magnoliopsida</taxon>
        <taxon>eudicotyledons</taxon>
        <taxon>Gunneridae</taxon>
        <taxon>Pentapetalae</taxon>
        <taxon>Caryophyllales</taxon>
        <taxon>Cactineae</taxon>
        <taxon>Cactaceae</taxon>
        <taxon>Opuntioideae</taxon>
        <taxon>Opuntia</taxon>
    </lineage>
</organism>
<feature type="coiled-coil region" evidence="4">
    <location>
        <begin position="75"/>
        <end position="102"/>
    </location>
</feature>
<keyword evidence="3" id="KW-0456">Lyase</keyword>
<accession>A0A7C8YHD3</accession>
<evidence type="ECO:0000313" key="6">
    <source>
        <dbReference type="EMBL" id="MBA4617990.1"/>
    </source>
</evidence>
<dbReference type="GO" id="GO:0010333">
    <property type="term" value="F:terpene synthase activity"/>
    <property type="evidence" value="ECO:0007669"/>
    <property type="project" value="InterPro"/>
</dbReference>
<dbReference type="InterPro" id="IPR050148">
    <property type="entry name" value="Terpene_synthase-like"/>
</dbReference>
<dbReference type="Pfam" id="PF01397">
    <property type="entry name" value="Terpene_synth"/>
    <property type="match status" value="1"/>
</dbReference>
<evidence type="ECO:0000259" key="5">
    <source>
        <dbReference type="Pfam" id="PF01397"/>
    </source>
</evidence>
<comment type="cofactor">
    <cofactor evidence="1">
        <name>Mg(2+)</name>
        <dbReference type="ChEBI" id="CHEBI:18420"/>
    </cofactor>
</comment>
<evidence type="ECO:0000256" key="4">
    <source>
        <dbReference type="SAM" id="Coils"/>
    </source>
</evidence>